<dbReference type="Proteomes" id="UP001597108">
    <property type="component" value="Unassembled WGS sequence"/>
</dbReference>
<dbReference type="RefSeq" id="WP_386074634.1">
    <property type="nucleotide sequence ID" value="NZ_JBHTJT010000017.1"/>
</dbReference>
<feature type="chain" id="PRO_5045772149" evidence="1">
    <location>
        <begin position="22"/>
        <end position="208"/>
    </location>
</feature>
<keyword evidence="1" id="KW-0732">Signal</keyword>
<accession>A0ABW3IQU0</accession>
<sequence>MKLLKPALFSAALAMPSLVYAMSEASDACIDALRATGTPDAQGGEVLSSSYSEAGTLVMLRDLGGSEYKCIVWSDGRVGELTLVNAMDDGKGAMAGNKAPVHGSSTKTHRVQFARGTSGATYDGTLTPGSTVRYVLGAANGQFLDVNIRHHNGRMSYQIWNPDGTSLLDMIPAKTPYRGQLWQSGDHVVELINRGKQTESFTVEFHVK</sequence>
<evidence type="ECO:0000313" key="3">
    <source>
        <dbReference type="Proteomes" id="UP001597108"/>
    </source>
</evidence>
<dbReference type="Gene3D" id="2.60.120.380">
    <property type="match status" value="1"/>
</dbReference>
<name>A0ABW3IQU0_9RHOB</name>
<keyword evidence="3" id="KW-1185">Reference proteome</keyword>
<dbReference type="EMBL" id="JBHTJT010000017">
    <property type="protein sequence ID" value="MFD0980311.1"/>
    <property type="molecule type" value="Genomic_DNA"/>
</dbReference>
<evidence type="ECO:0000256" key="1">
    <source>
        <dbReference type="SAM" id="SignalP"/>
    </source>
</evidence>
<protein>
    <submittedName>
        <fullName evidence="2">Uncharacterized protein</fullName>
    </submittedName>
</protein>
<gene>
    <name evidence="2" type="ORF">ACFQ2S_11680</name>
</gene>
<reference evidence="3" key="1">
    <citation type="journal article" date="2019" name="Int. J. Syst. Evol. Microbiol.">
        <title>The Global Catalogue of Microorganisms (GCM) 10K type strain sequencing project: providing services to taxonomists for standard genome sequencing and annotation.</title>
        <authorList>
            <consortium name="The Broad Institute Genomics Platform"/>
            <consortium name="The Broad Institute Genome Sequencing Center for Infectious Disease"/>
            <person name="Wu L."/>
            <person name="Ma J."/>
        </authorList>
    </citation>
    <scope>NUCLEOTIDE SEQUENCE [LARGE SCALE GENOMIC DNA]</scope>
    <source>
        <strain evidence="3">CCUG 60524</strain>
    </source>
</reference>
<comment type="caution">
    <text evidence="2">The sequence shown here is derived from an EMBL/GenBank/DDBJ whole genome shotgun (WGS) entry which is preliminary data.</text>
</comment>
<organism evidence="2 3">
    <name type="scientific">Tropicimonas aquimaris</name>
    <dbReference type="NCBI Taxonomy" id="914152"/>
    <lineage>
        <taxon>Bacteria</taxon>
        <taxon>Pseudomonadati</taxon>
        <taxon>Pseudomonadota</taxon>
        <taxon>Alphaproteobacteria</taxon>
        <taxon>Rhodobacterales</taxon>
        <taxon>Roseobacteraceae</taxon>
        <taxon>Tropicimonas</taxon>
    </lineage>
</organism>
<proteinExistence type="predicted"/>
<feature type="signal peptide" evidence="1">
    <location>
        <begin position="1"/>
        <end position="21"/>
    </location>
</feature>
<evidence type="ECO:0000313" key="2">
    <source>
        <dbReference type="EMBL" id="MFD0980311.1"/>
    </source>
</evidence>